<evidence type="ECO:0000313" key="1">
    <source>
        <dbReference type="EMBL" id="KFM16977.1"/>
    </source>
</evidence>
<protein>
    <submittedName>
        <fullName evidence="1">Uncharacterized protein</fullName>
    </submittedName>
</protein>
<gene>
    <name evidence="1" type="ORF">SCCGRSA3_02012</name>
</gene>
<comment type="caution">
    <text evidence="1">The sequence shown here is derived from an EMBL/GenBank/DDBJ whole genome shotgun (WGS) entry which is preliminary data.</text>
</comment>
<dbReference type="AlphaFoldDB" id="A0A087RU23"/>
<dbReference type="EMBL" id="JOTD01000063">
    <property type="protein sequence ID" value="KFM16977.1"/>
    <property type="molecule type" value="Genomic_DNA"/>
</dbReference>
<organism evidence="1 2">
    <name type="scientific">Marine Group I thaumarchaeote SCGC RSA3</name>
    <dbReference type="NCBI Taxonomy" id="1503183"/>
    <lineage>
        <taxon>Archaea</taxon>
        <taxon>Nitrososphaerota</taxon>
        <taxon>Marine Group I</taxon>
    </lineage>
</organism>
<evidence type="ECO:0000313" key="2">
    <source>
        <dbReference type="Proteomes" id="UP000029383"/>
    </source>
</evidence>
<sequence>MRKELYITIAWMIVFTGSWTQSADAQQIQIVTDLGNVFVAEQASEEANNSGQGGGGVFGNSGTFRTLDLAGQVIHGQGMTGKANSLKSYTEVDPSSDFATIVLDDDKVTTVSIPEFTKEFKYKSGSLIDVTSQAQNILGYSASKVLSGKPSVSITSNGIVISGNGKILLKVNDNLQDQKVRLSGTVPPGGKLNVLEAEIDLTNVQYDNSRGFLLHHCRCNPTSTSLDVLVSADASSPDVTGVFEYDQSWSAIYYHGKCCKGKRVTSSHSTQTVASDLVTTKDSDSGYRVTGDNTNPKAATIKLPPGGKLFRVNYNKVSDYQHWVYDKNGGPVVMGVTTNFEKFYTIHDTRGTYITAELNGGTIKIKGETFDPNVDVMFEVSGLEPNMPYEVVKNDLVGTRGITSPSGKISLTADSVDLFDDISPGGILRIYPDSMVYRGSFSTIIFDTINDKTLHIDDGHDRAYTAFAYVRLPFSVDAQIDKVSVGKTAIPYLDGNYQAGDAIFIPILPNTDKITMNVNGISATIRLQDLPDVTGGKPIPPVTADNSDFNADGSLASISADAGSAAFAVATDQGRMYAMVTMSVSGNSAFSQDVSLHFTPNPPPPPPPRDPLSVYVDVYKNGELVKSEMVYYDDKPIFTPLNALNGMSIIQATDYHYSQRTVSAMTLVDVQPGDFVEFFVRTHIYAEGIPIPYSLVPQSSGGTYSIDKVVSAATATAKIHHGSILTAMA</sequence>
<name>A0A087RU23_9ARCH</name>
<proteinExistence type="predicted"/>
<keyword evidence="2" id="KW-1185">Reference proteome</keyword>
<accession>A0A087RU23</accession>
<dbReference type="Proteomes" id="UP000029383">
    <property type="component" value="Unassembled WGS sequence"/>
</dbReference>
<reference evidence="1 2" key="1">
    <citation type="submission" date="2014-06" db="EMBL/GenBank/DDBJ databases">
        <authorList>
            <person name="Ngugi D.K."/>
            <person name="Blom J."/>
            <person name="Alam I."/>
            <person name="Rashid M."/>
            <person name="Baalawi W."/>
            <person name="Zhang G."/>
            <person name="Hikmawan T."/>
            <person name="Guan Y."/>
            <person name="Antunes A."/>
            <person name="Siam R."/>
            <person name="El-Dorry H."/>
            <person name="Bajic V."/>
            <person name="Stingl U."/>
        </authorList>
    </citation>
    <scope>NUCLEOTIDE SEQUENCE [LARGE SCALE GENOMIC DNA]</scope>
    <source>
        <strain evidence="1">SCGC RSA3</strain>
    </source>
</reference>